<organism evidence="1 2">
    <name type="scientific">Ancylostoma ceylanicum</name>
    <dbReference type="NCBI Taxonomy" id="53326"/>
    <lineage>
        <taxon>Eukaryota</taxon>
        <taxon>Metazoa</taxon>
        <taxon>Ecdysozoa</taxon>
        <taxon>Nematoda</taxon>
        <taxon>Chromadorea</taxon>
        <taxon>Rhabditida</taxon>
        <taxon>Rhabditina</taxon>
        <taxon>Rhabditomorpha</taxon>
        <taxon>Strongyloidea</taxon>
        <taxon>Ancylostomatidae</taxon>
        <taxon>Ancylostomatinae</taxon>
        <taxon>Ancylostoma</taxon>
    </lineage>
</organism>
<dbReference type="EMBL" id="JARK01001345">
    <property type="protein sequence ID" value="EYC27400.1"/>
    <property type="molecule type" value="Genomic_DNA"/>
</dbReference>
<reference evidence="2" key="1">
    <citation type="journal article" date="2015" name="Nat. Genet.">
        <title>The genome and transcriptome of the zoonotic hookworm Ancylostoma ceylanicum identify infection-specific gene families.</title>
        <authorList>
            <person name="Schwarz E.M."/>
            <person name="Hu Y."/>
            <person name="Antoshechkin I."/>
            <person name="Miller M.M."/>
            <person name="Sternberg P.W."/>
            <person name="Aroian R.V."/>
        </authorList>
    </citation>
    <scope>NUCLEOTIDE SEQUENCE</scope>
    <source>
        <strain evidence="2">HY135</strain>
    </source>
</reference>
<protein>
    <submittedName>
        <fullName evidence="1">Uncharacterized protein</fullName>
    </submittedName>
</protein>
<dbReference type="AlphaFoldDB" id="A0A016VIZ4"/>
<dbReference type="Proteomes" id="UP000024635">
    <property type="component" value="Unassembled WGS sequence"/>
</dbReference>
<sequence>MPHCLRLMASTVYSSHSDMKGKKSLVIDIHSFLLFIAGFFTVIQNASSDFLAEISASHAKMVHLTLKSFPQCASYLCLLSSVTRLSRLSLAKCSSMHT</sequence>
<comment type="caution">
    <text evidence="1">The sequence shown here is derived from an EMBL/GenBank/DDBJ whole genome shotgun (WGS) entry which is preliminary data.</text>
</comment>
<proteinExistence type="predicted"/>
<keyword evidence="2" id="KW-1185">Reference proteome</keyword>
<evidence type="ECO:0000313" key="1">
    <source>
        <dbReference type="EMBL" id="EYC27400.1"/>
    </source>
</evidence>
<evidence type="ECO:0000313" key="2">
    <source>
        <dbReference type="Proteomes" id="UP000024635"/>
    </source>
</evidence>
<name>A0A016VIZ4_9BILA</name>
<gene>
    <name evidence="1" type="primary">Acey_s0009.g703</name>
    <name evidence="1" type="ORF">Y032_0009g703</name>
</gene>
<accession>A0A016VIZ4</accession>